<dbReference type="InterPro" id="IPR043129">
    <property type="entry name" value="ATPase_NBD"/>
</dbReference>
<organism evidence="3 4">
    <name type="scientific">Planktotalea frisia</name>
    <dbReference type="NCBI Taxonomy" id="696762"/>
    <lineage>
        <taxon>Bacteria</taxon>
        <taxon>Pseudomonadati</taxon>
        <taxon>Pseudomonadota</taxon>
        <taxon>Alphaproteobacteria</taxon>
        <taxon>Rhodobacterales</taxon>
        <taxon>Paracoccaceae</taxon>
        <taxon>Planktotalea</taxon>
    </lineage>
</organism>
<feature type="compositionally biased region" description="Low complexity" evidence="1">
    <location>
        <begin position="258"/>
        <end position="271"/>
    </location>
</feature>
<sequence length="861" mass="89836">MRPNFALSLSFSGIQLLQRQAAGWGRVGDVDISSADLTSELAALRDKALALGSGPVQTKLIIPNDQIKYLTVDAVGLDKDALQAAVLKALDGATPYPVDDLEFDFANENGSVHIAAVAKETLQEAESFATEHGFEPMGFVAAPTQGNFPKEPTFGLSALARSKGIMALEADVQPAIATGEAVAVVKEPDPVEEIPEELNIPVAGFSSRRRTPETEPVLPIPVREPSVATTDPTPAEASPQLGGAERGVDLTPAPKAPAPTRATAAPTGPTPQITGVSDAALDETALDSKLGGLRPGAAFDDSAFDDDIPPMPASFAAAPRGGAAMHGAADGSPIADLRAPSTPPVEPLEKAPNALKENGAKAAAKAFALAGTAGGAALAGARGLMAKRAKKAETKAAPVPEPQVVAAEASVEDEKQRMTVFGARKPKKKKEPIAIGGKPRFLGLILTAILLLFLVSVAAWASVFLDDGLARFFGGSDRDKAIAELPNPDASVEPSAEELIELASLDTGENDILADDLPLAQDGLTQVAPEPAPAVISPEEAEATYAATGIWLATPEMPLLPPKISLEDVYTASIDARITGQDAFAMEPLRQPRDVLPAIAAAPAPANSDFAFDQNGLVVATPDGAATPEGALVFLGRPARVPPAIPERLRNAALAPDTTEEPEALDNGTVASLRPKTRPETLVEDTERTQLGGVSRAELAKIRPKLRPRVEKEVEEAEAAQTPATRLAVAASRKPAPRPRNFARVVALAQKQAERQSAQEEPQATQVAAVAPRTVKPSIPSSASVAKNATVRNAINLSRVNLIGVYGKPSSRRALVRLSSGRYKKVKVGDRVDGGRVSAIGEGQLIYTKRGRNVTLRMPKG</sequence>
<reference evidence="3 4" key="1">
    <citation type="submission" date="2016-10" db="EMBL/GenBank/DDBJ databases">
        <title>Genome sequence of Planktotalea frisia SH6-1.</title>
        <authorList>
            <person name="Poehlein A."/>
            <person name="Bakenhus I."/>
            <person name="Voget S."/>
            <person name="Brinkhoff T."/>
            <person name="Simon M."/>
        </authorList>
    </citation>
    <scope>NUCLEOTIDE SEQUENCE [LARGE SCALE GENOMIC DNA]</scope>
    <source>
        <strain evidence="3 4">SH6-1</strain>
    </source>
</reference>
<keyword evidence="2" id="KW-0472">Membrane</keyword>
<evidence type="ECO:0008006" key="5">
    <source>
        <dbReference type="Google" id="ProtNLM"/>
    </source>
</evidence>
<dbReference type="AlphaFoldDB" id="A0A1L9NW40"/>
<comment type="caution">
    <text evidence="3">The sequence shown here is derived from an EMBL/GenBank/DDBJ whole genome shotgun (WGS) entry which is preliminary data.</text>
</comment>
<keyword evidence="2" id="KW-1133">Transmembrane helix</keyword>
<evidence type="ECO:0000313" key="4">
    <source>
        <dbReference type="Proteomes" id="UP000184514"/>
    </source>
</evidence>
<evidence type="ECO:0000313" key="3">
    <source>
        <dbReference type="EMBL" id="OJI93520.1"/>
    </source>
</evidence>
<dbReference type="EMBL" id="MLCB01000142">
    <property type="protein sequence ID" value="OJI93520.1"/>
    <property type="molecule type" value="Genomic_DNA"/>
</dbReference>
<feature type="region of interest" description="Disordered" evidence="1">
    <location>
        <begin position="205"/>
        <end position="275"/>
    </location>
</feature>
<feature type="region of interest" description="Disordered" evidence="1">
    <location>
        <begin position="310"/>
        <end position="350"/>
    </location>
</feature>
<dbReference type="SUPFAM" id="SSF53067">
    <property type="entry name" value="Actin-like ATPase domain"/>
    <property type="match status" value="1"/>
</dbReference>
<protein>
    <recommendedName>
        <fullName evidence="5">Type IV pilus biogenesis</fullName>
    </recommendedName>
</protein>
<feature type="transmembrane region" description="Helical" evidence="2">
    <location>
        <begin position="441"/>
        <end position="463"/>
    </location>
</feature>
<dbReference type="OrthoDB" id="7870459at2"/>
<dbReference type="Gene3D" id="3.30.420.380">
    <property type="match status" value="1"/>
</dbReference>
<keyword evidence="4" id="KW-1185">Reference proteome</keyword>
<proteinExistence type="predicted"/>
<evidence type="ECO:0000256" key="1">
    <source>
        <dbReference type="SAM" id="MobiDB-lite"/>
    </source>
</evidence>
<dbReference type="STRING" id="696762.PFRI_22840"/>
<evidence type="ECO:0000256" key="2">
    <source>
        <dbReference type="SAM" id="Phobius"/>
    </source>
</evidence>
<feature type="transmembrane region" description="Helical" evidence="2">
    <location>
        <begin position="366"/>
        <end position="385"/>
    </location>
</feature>
<gene>
    <name evidence="3" type="ORF">PFRI_22840</name>
</gene>
<feature type="region of interest" description="Disordered" evidence="1">
    <location>
        <begin position="653"/>
        <end position="679"/>
    </location>
</feature>
<dbReference type="RefSeq" id="WP_072630836.1">
    <property type="nucleotide sequence ID" value="NZ_MLCB01000142.1"/>
</dbReference>
<name>A0A1L9NW40_9RHOB</name>
<feature type="compositionally biased region" description="Low complexity" evidence="1">
    <location>
        <begin position="313"/>
        <end position="329"/>
    </location>
</feature>
<dbReference type="Proteomes" id="UP000184514">
    <property type="component" value="Unassembled WGS sequence"/>
</dbReference>
<accession>A0A1L9NW40</accession>
<keyword evidence="2" id="KW-0812">Transmembrane</keyword>